<keyword evidence="1" id="KW-0812">Transmembrane</keyword>
<gene>
    <name evidence="2" type="ordered locus">KNP414_05950</name>
</gene>
<feature type="transmembrane region" description="Helical" evidence="1">
    <location>
        <begin position="6"/>
        <end position="25"/>
    </location>
</feature>
<sequence>MGSGLAIGYANFTMFLLLLSGFLILAVDVRGYRQGGMDKEGKVAKWLGWSNLLLGLCAGVGNWLFQRWM</sequence>
<dbReference type="PATRIC" id="fig|1036673.3.peg.5534"/>
<dbReference type="AlphaFoldDB" id="F8FC73"/>
<evidence type="ECO:0000256" key="1">
    <source>
        <dbReference type="SAM" id="Phobius"/>
    </source>
</evidence>
<dbReference type="NCBIfam" id="NF042414">
    <property type="entry name" value="CLC_0170_fam"/>
    <property type="match status" value="1"/>
</dbReference>
<protein>
    <submittedName>
        <fullName evidence="2">Uncharacterized protein</fullName>
    </submittedName>
</protein>
<dbReference type="HOGENOM" id="CLU_203844_0_0_9"/>
<dbReference type="RefSeq" id="WP_013919620.1">
    <property type="nucleotide sequence ID" value="NC_015690.1"/>
</dbReference>
<evidence type="ECO:0000313" key="3">
    <source>
        <dbReference type="Proteomes" id="UP000006620"/>
    </source>
</evidence>
<organism evidence="2 3">
    <name type="scientific">Paenibacillus mucilaginosus (strain KNP414)</name>
    <dbReference type="NCBI Taxonomy" id="1036673"/>
    <lineage>
        <taxon>Bacteria</taxon>
        <taxon>Bacillati</taxon>
        <taxon>Bacillota</taxon>
        <taxon>Bacilli</taxon>
        <taxon>Bacillales</taxon>
        <taxon>Paenibacillaceae</taxon>
        <taxon>Paenibacillus</taxon>
    </lineage>
</organism>
<keyword evidence="1" id="KW-1133">Transmembrane helix</keyword>
<dbReference type="KEGG" id="pms:KNP414_05950"/>
<dbReference type="EMBL" id="CP002869">
    <property type="protein sequence ID" value="AEI44474.1"/>
    <property type="molecule type" value="Genomic_DNA"/>
</dbReference>
<evidence type="ECO:0000313" key="2">
    <source>
        <dbReference type="EMBL" id="AEI44474.1"/>
    </source>
</evidence>
<dbReference type="InterPro" id="IPR049971">
    <property type="entry name" value="CLC_0170-like"/>
</dbReference>
<name>F8FC73_PAEMK</name>
<reference evidence="2 3" key="2">
    <citation type="journal article" date="2013" name="Genome Announc.">
        <title>Genome Sequence of Growth-Improving Paenibacillus mucilaginosus Strain KNP414.</title>
        <authorList>
            <person name="Lu J.J."/>
            <person name="Wang J.F."/>
            <person name="Hu X.F."/>
        </authorList>
    </citation>
    <scope>NUCLEOTIDE SEQUENCE [LARGE SCALE GENOMIC DNA]</scope>
    <source>
        <strain evidence="2 3">KNP414</strain>
    </source>
</reference>
<keyword evidence="1" id="KW-0472">Membrane</keyword>
<reference evidence="3" key="1">
    <citation type="submission" date="2011-06" db="EMBL/GenBank/DDBJ databases">
        <title>Complete genome sequence of Paenibacillus mucilaginosus KNP414.</title>
        <authorList>
            <person name="Wang J."/>
            <person name="Hu S."/>
            <person name="Hu X."/>
            <person name="Zhang B."/>
            <person name="Dong D."/>
            <person name="Zhang S."/>
            <person name="Zhao K."/>
            <person name="Wu D."/>
        </authorList>
    </citation>
    <scope>NUCLEOTIDE SEQUENCE [LARGE SCALE GENOMIC DNA]</scope>
    <source>
        <strain evidence="3">KNP414</strain>
    </source>
</reference>
<feature type="transmembrane region" description="Helical" evidence="1">
    <location>
        <begin position="46"/>
        <end position="65"/>
    </location>
</feature>
<accession>F8FC73</accession>
<dbReference type="Proteomes" id="UP000006620">
    <property type="component" value="Chromosome"/>
</dbReference>
<proteinExistence type="predicted"/>